<comment type="caution">
    <text evidence="2">The sequence shown here is derived from an EMBL/GenBank/DDBJ whole genome shotgun (WGS) entry which is preliminary data.</text>
</comment>
<evidence type="ECO:0000313" key="2">
    <source>
        <dbReference type="EMBL" id="EKE68646.1"/>
    </source>
</evidence>
<dbReference type="AlphaFoldDB" id="K2IF87"/>
<dbReference type="PROSITE" id="PS51257">
    <property type="entry name" value="PROKAR_LIPOPROTEIN"/>
    <property type="match status" value="1"/>
</dbReference>
<keyword evidence="1" id="KW-0732">Signal</keyword>
<keyword evidence="2" id="KW-0966">Cell projection</keyword>
<organism evidence="2 3">
    <name type="scientific">Gallaecimonas xiamenensis 3-C-1</name>
    <dbReference type="NCBI Taxonomy" id="745411"/>
    <lineage>
        <taxon>Bacteria</taxon>
        <taxon>Pseudomonadati</taxon>
        <taxon>Pseudomonadota</taxon>
        <taxon>Gammaproteobacteria</taxon>
        <taxon>Enterobacterales</taxon>
        <taxon>Gallaecimonadaceae</taxon>
        <taxon>Gallaecimonas</taxon>
    </lineage>
</organism>
<gene>
    <name evidence="2" type="ORF">B3C1_16496</name>
</gene>
<accession>K2IF87</accession>
<keyword evidence="3" id="KW-1185">Reference proteome</keyword>
<evidence type="ECO:0000313" key="3">
    <source>
        <dbReference type="Proteomes" id="UP000006755"/>
    </source>
</evidence>
<dbReference type="Proteomes" id="UP000006755">
    <property type="component" value="Unassembled WGS sequence"/>
</dbReference>
<feature type="signal peptide" evidence="1">
    <location>
        <begin position="1"/>
        <end position="26"/>
    </location>
</feature>
<feature type="chain" id="PRO_5003858779" evidence="1">
    <location>
        <begin position="27"/>
        <end position="481"/>
    </location>
</feature>
<protein>
    <submittedName>
        <fullName evidence="2">54K polar flagellar sheath protein A</fullName>
    </submittedName>
</protein>
<reference evidence="2 3" key="1">
    <citation type="journal article" date="2012" name="J. Bacteriol.">
        <title>Genome Sequence of Gallaecimonas xiamenensis Type Strain 3-C-1.</title>
        <authorList>
            <person name="Lai Q."/>
            <person name="Wang L."/>
            <person name="Wang W."/>
            <person name="Shao Z."/>
        </authorList>
    </citation>
    <scope>NUCLEOTIDE SEQUENCE [LARGE SCALE GENOMIC DNA]</scope>
    <source>
        <strain evidence="2 3">3-C-1</strain>
    </source>
</reference>
<keyword evidence="2" id="KW-0282">Flagellum</keyword>
<sequence length="481" mass="50314">MHKKNLMALPLALLLGACGGSGSGTADSPARTTYALQLVTLQEDSLANTQAEQCQVYYQTGNDTYYYASRVNDPSVALYNADGTQAKTLSVSDTGLVVVYADEIPEGGNLAITSTAQSQAFTEYNVLALDASLLGTLTLSVASSQKDGACLTGSYQQEGISSGYATLTLDDSFTSAPAIYRFDNGHDSFTSAKSVDVPLTTYGDQPVLVTAYGQYDADSGQASNMVGYAFVAADALCERTGCAASQVLAPLSQRPAIAFYNQGATDSAELRLNDTQGDYHWQTLTPADSDFSYTDALAEANWYAKAQGQYQGWALSRQQHLSNPEAGVDVDLLGSLNLTDADPSLSGDCGQNQYGCVLLEGADASAFGYQRTLVSAYSSSGKSYLSLQVLGQAKDSTPLPQVQSAAGAVLLSRDDLLAGSVTVSLVAADSALAKSAFLQHQLGSNLASQPFYYGTVLSPLASQEAQASVLASGSSLVVSRQ</sequence>
<dbReference type="eggNOG" id="ENOG50307SS">
    <property type="taxonomic scope" value="Bacteria"/>
</dbReference>
<evidence type="ECO:0000256" key="1">
    <source>
        <dbReference type="SAM" id="SignalP"/>
    </source>
</evidence>
<proteinExistence type="predicted"/>
<keyword evidence="2" id="KW-0969">Cilium</keyword>
<dbReference type="EMBL" id="AMRI01000029">
    <property type="protein sequence ID" value="EKE68646.1"/>
    <property type="molecule type" value="Genomic_DNA"/>
</dbReference>
<dbReference type="RefSeq" id="WP_008486226.1">
    <property type="nucleotide sequence ID" value="NZ_AMRI01000029.1"/>
</dbReference>
<name>K2IF87_9GAMM</name>